<evidence type="ECO:0000313" key="1">
    <source>
        <dbReference type="EMBL" id="QBZ72448.1"/>
    </source>
</evidence>
<dbReference type="EMBL" id="MK620896">
    <property type="protein sequence ID" value="QBZ72448.1"/>
    <property type="molecule type" value="Genomic_DNA"/>
</dbReference>
<accession>A0A4D6E1G3</accession>
<gene>
    <name evidence="1" type="primary">194</name>
    <name evidence="1" type="ORF">SEA_CIRCINUS_194</name>
</gene>
<reference evidence="1 2" key="1">
    <citation type="submission" date="2019-03" db="EMBL/GenBank/DDBJ databases">
        <authorList>
            <person name="Kwan A."/>
            <person name="Miller C."/>
            <person name="Herrmann A."/>
            <person name="Tang B.L."/>
            <person name="Shaffer C.D."/>
            <person name="Weston-Hafer K.A."/>
            <person name="Russell D.A."/>
            <person name="Pope W.H."/>
            <person name="Jacobs-Sera D."/>
            <person name="Hendrix R.W."/>
            <person name="Hatfull G.F."/>
        </authorList>
    </citation>
    <scope>NUCLEOTIDE SEQUENCE [LARGE SCALE GENOMIC DNA]</scope>
</reference>
<sequence length="96" mass="10789">MAQLRRSNRRATFENCQGHEIPTIPVSRKPAEDFCPVHQRMMVKLADAKARVRHAGKIVVSRASEENIATLTTAKAGVKEMNSRIMEHLLSCETCK</sequence>
<organism evidence="1 2">
    <name type="scientific">Streptomyces phage Circinus</name>
    <dbReference type="NCBI Taxonomy" id="2562189"/>
    <lineage>
        <taxon>Viruses</taxon>
        <taxon>Duplodnaviria</taxon>
        <taxon>Heunggongvirae</taxon>
        <taxon>Uroviricota</taxon>
        <taxon>Caudoviricetes</taxon>
        <taxon>Stanwilliamsviridae</taxon>
        <taxon>Loccivirinae</taxon>
        <taxon>Wilnyevirus</taxon>
        <taxon>Wilnyevirus billnye</taxon>
    </lineage>
</organism>
<proteinExistence type="predicted"/>
<evidence type="ECO:0000313" key="2">
    <source>
        <dbReference type="Proteomes" id="UP000297201"/>
    </source>
</evidence>
<dbReference type="Proteomes" id="UP000297201">
    <property type="component" value="Segment"/>
</dbReference>
<name>A0A4D6E1G3_9CAUD</name>
<protein>
    <submittedName>
        <fullName evidence="1">Uncharacterized protein</fullName>
    </submittedName>
</protein>